<evidence type="ECO:0000313" key="2">
    <source>
        <dbReference type="EMBL" id="AKJ30770.1"/>
    </source>
</evidence>
<feature type="compositionally biased region" description="Basic and acidic residues" evidence="1">
    <location>
        <begin position="14"/>
        <end position="27"/>
    </location>
</feature>
<evidence type="ECO:0000313" key="3">
    <source>
        <dbReference type="Proteomes" id="UP000035352"/>
    </source>
</evidence>
<name>A0A0G3BW95_9BURK</name>
<dbReference type="PATRIC" id="fig|413882.6.peg.4260"/>
<organism evidence="2 3">
    <name type="scientific">Caldimonas brevitalea</name>
    <dbReference type="NCBI Taxonomy" id="413882"/>
    <lineage>
        <taxon>Bacteria</taxon>
        <taxon>Pseudomonadati</taxon>
        <taxon>Pseudomonadota</taxon>
        <taxon>Betaproteobacteria</taxon>
        <taxon>Burkholderiales</taxon>
        <taxon>Sphaerotilaceae</taxon>
        <taxon>Caldimonas</taxon>
    </lineage>
</organism>
<dbReference type="EMBL" id="CP011371">
    <property type="protein sequence ID" value="AKJ30770.1"/>
    <property type="molecule type" value="Genomic_DNA"/>
</dbReference>
<keyword evidence="3" id="KW-1185">Reference proteome</keyword>
<dbReference type="Proteomes" id="UP000035352">
    <property type="component" value="Chromosome"/>
</dbReference>
<protein>
    <submittedName>
        <fullName evidence="2">Uncharacterized protein</fullName>
    </submittedName>
</protein>
<sequence length="76" mass="7973">MCHPISAPAAPAAHRHDTQGDQAHERAPPIGPSRSSVALASISSAYVTVGSAWGTCTKSTEKRRLAERHIAIKVSS</sequence>
<dbReference type="STRING" id="413882.AAW51_4079"/>
<dbReference type="AlphaFoldDB" id="A0A0G3BW95"/>
<dbReference type="KEGG" id="pbh:AAW51_4079"/>
<accession>A0A0G3BW95</accession>
<proteinExistence type="predicted"/>
<feature type="region of interest" description="Disordered" evidence="1">
    <location>
        <begin position="1"/>
        <end position="35"/>
    </location>
</feature>
<gene>
    <name evidence="2" type="ORF">AAW51_4079</name>
</gene>
<reference evidence="2 3" key="1">
    <citation type="submission" date="2015-05" db="EMBL/GenBank/DDBJ databases">
        <authorList>
            <person name="Tang B."/>
            <person name="Yu Y."/>
        </authorList>
    </citation>
    <scope>NUCLEOTIDE SEQUENCE [LARGE SCALE GENOMIC DNA]</scope>
    <source>
        <strain evidence="2 3">DSM 7029</strain>
    </source>
</reference>
<evidence type="ECO:0000256" key="1">
    <source>
        <dbReference type="SAM" id="MobiDB-lite"/>
    </source>
</evidence>